<evidence type="ECO:0000313" key="10">
    <source>
        <dbReference type="EMBL" id="MFC3811901.1"/>
    </source>
</evidence>
<keyword evidence="4" id="KW-1003">Cell membrane</keyword>
<keyword evidence="7 8" id="KW-0472">Membrane</keyword>
<feature type="domain" description="ABC transmembrane type-2" evidence="9">
    <location>
        <begin position="140"/>
        <end position="371"/>
    </location>
</feature>
<gene>
    <name evidence="10" type="ORF">ACFOOI_14655</name>
</gene>
<dbReference type="RefSeq" id="WP_379838753.1">
    <property type="nucleotide sequence ID" value="NZ_JBHRYQ010000001.1"/>
</dbReference>
<feature type="transmembrane region" description="Helical" evidence="8">
    <location>
        <begin position="350"/>
        <end position="368"/>
    </location>
</feature>
<reference evidence="11" key="1">
    <citation type="journal article" date="2019" name="Int. J. Syst. Evol. Microbiol.">
        <title>The Global Catalogue of Microorganisms (GCM) 10K type strain sequencing project: providing services to taxonomists for standard genome sequencing and annotation.</title>
        <authorList>
            <consortium name="The Broad Institute Genomics Platform"/>
            <consortium name="The Broad Institute Genome Sequencing Center for Infectious Disease"/>
            <person name="Wu L."/>
            <person name="Ma J."/>
        </authorList>
    </citation>
    <scope>NUCLEOTIDE SEQUENCE [LARGE SCALE GENOMIC DNA]</scope>
    <source>
        <strain evidence="11">CECT 7956</strain>
    </source>
</reference>
<keyword evidence="6 8" id="KW-1133">Transmembrane helix</keyword>
<dbReference type="Proteomes" id="UP001595616">
    <property type="component" value="Unassembled WGS sequence"/>
</dbReference>
<evidence type="ECO:0000256" key="3">
    <source>
        <dbReference type="ARBA" id="ARBA00022448"/>
    </source>
</evidence>
<dbReference type="PANTHER" id="PTHR30294:SF29">
    <property type="entry name" value="MULTIDRUG ABC TRANSPORTER PERMEASE YBHS-RELATED"/>
    <property type="match status" value="1"/>
</dbReference>
<evidence type="ECO:0000256" key="5">
    <source>
        <dbReference type="ARBA" id="ARBA00022692"/>
    </source>
</evidence>
<feature type="transmembrane region" description="Helical" evidence="8">
    <location>
        <begin position="259"/>
        <end position="279"/>
    </location>
</feature>
<proteinExistence type="inferred from homology"/>
<comment type="similarity">
    <text evidence="2">Belongs to the ABC-2 integral membrane protein family.</text>
</comment>
<keyword evidence="11" id="KW-1185">Reference proteome</keyword>
<dbReference type="InterPro" id="IPR047817">
    <property type="entry name" value="ABC2_TM_bact-type"/>
</dbReference>
<protein>
    <submittedName>
        <fullName evidence="10">ABC transporter permease</fullName>
    </submittedName>
</protein>
<comment type="subcellular location">
    <subcellularLocation>
        <location evidence="1">Cell membrane</location>
        <topology evidence="1">Multi-pass membrane protein</topology>
    </subcellularLocation>
</comment>
<feature type="transmembrane region" description="Helical" evidence="8">
    <location>
        <begin position="21"/>
        <end position="40"/>
    </location>
</feature>
<evidence type="ECO:0000259" key="9">
    <source>
        <dbReference type="PROSITE" id="PS51012"/>
    </source>
</evidence>
<accession>A0ABV7YY81</accession>
<dbReference type="PANTHER" id="PTHR30294">
    <property type="entry name" value="MEMBRANE COMPONENT OF ABC TRANSPORTER YHHJ-RELATED"/>
    <property type="match status" value="1"/>
</dbReference>
<evidence type="ECO:0000256" key="1">
    <source>
        <dbReference type="ARBA" id="ARBA00004651"/>
    </source>
</evidence>
<feature type="transmembrane region" description="Helical" evidence="8">
    <location>
        <begin position="176"/>
        <end position="203"/>
    </location>
</feature>
<dbReference type="EMBL" id="JBHRYQ010000001">
    <property type="protein sequence ID" value="MFC3811901.1"/>
    <property type="molecule type" value="Genomic_DNA"/>
</dbReference>
<dbReference type="InterPro" id="IPR051449">
    <property type="entry name" value="ABC-2_transporter_component"/>
</dbReference>
<name>A0ABV7YY81_9BACT</name>
<dbReference type="InterPro" id="IPR013525">
    <property type="entry name" value="ABC2_TM"/>
</dbReference>
<keyword evidence="3" id="KW-0813">Transport</keyword>
<evidence type="ECO:0000313" key="11">
    <source>
        <dbReference type="Proteomes" id="UP001595616"/>
    </source>
</evidence>
<dbReference type="Gene3D" id="3.40.1710.10">
    <property type="entry name" value="abc type-2 transporter like domain"/>
    <property type="match status" value="1"/>
</dbReference>
<evidence type="ECO:0000256" key="7">
    <source>
        <dbReference type="ARBA" id="ARBA00023136"/>
    </source>
</evidence>
<keyword evidence="5 8" id="KW-0812">Transmembrane</keyword>
<feature type="transmembrane region" description="Helical" evidence="8">
    <location>
        <begin position="291"/>
        <end position="310"/>
    </location>
</feature>
<organism evidence="10 11">
    <name type="scientific">Lacihabitans lacunae</name>
    <dbReference type="NCBI Taxonomy" id="1028214"/>
    <lineage>
        <taxon>Bacteria</taxon>
        <taxon>Pseudomonadati</taxon>
        <taxon>Bacteroidota</taxon>
        <taxon>Cytophagia</taxon>
        <taxon>Cytophagales</taxon>
        <taxon>Leadbetterellaceae</taxon>
        <taxon>Lacihabitans</taxon>
    </lineage>
</organism>
<evidence type="ECO:0000256" key="2">
    <source>
        <dbReference type="ARBA" id="ARBA00007783"/>
    </source>
</evidence>
<evidence type="ECO:0000256" key="6">
    <source>
        <dbReference type="ARBA" id="ARBA00022989"/>
    </source>
</evidence>
<evidence type="ECO:0000256" key="8">
    <source>
        <dbReference type="SAM" id="Phobius"/>
    </source>
</evidence>
<dbReference type="Pfam" id="PF12698">
    <property type="entry name" value="ABC2_membrane_3"/>
    <property type="match status" value="1"/>
</dbReference>
<sequence length="373" mass="42011">MNNLLFLLQKEFLQIFRNPTILRLIIIMPVVQLILIPLAADYEIKHISISVVDLDHSTYSKRLINKLSASGYFQLKEYGSSYEKSHETVGNGETDIILTIPQNFEKDLIKENKNKIHLAADAVNGIRAGLGTAYAGQIIGNFNQEIRDELVQMPRFVDLPQIEITSANWYNPHFSYYLFMVPGIMAILITMVGSFLAALNIVAEKEIGTIEQLNVTPLKKHEFILGKLIPFWVLGLISITIGILVAFLVFGIVPVGSFITIYVFSAVYLLGVLGIGLLVSTISDTQQQATLFAFFFMMIFILLGGLYTPIESMPDWAQWLTKINPPAYFIRVIRAIYIKGSSFSDLLPEFYAMIAFAVGFNFLAIRNYRKRSA</sequence>
<evidence type="ECO:0000256" key="4">
    <source>
        <dbReference type="ARBA" id="ARBA00022475"/>
    </source>
</evidence>
<dbReference type="PROSITE" id="PS51012">
    <property type="entry name" value="ABC_TM2"/>
    <property type="match status" value="1"/>
</dbReference>
<comment type="caution">
    <text evidence="10">The sequence shown here is derived from an EMBL/GenBank/DDBJ whole genome shotgun (WGS) entry which is preliminary data.</text>
</comment>
<feature type="transmembrane region" description="Helical" evidence="8">
    <location>
        <begin position="224"/>
        <end position="253"/>
    </location>
</feature>